<keyword evidence="4" id="KW-1133">Transmembrane helix</keyword>
<evidence type="ECO:0000313" key="6">
    <source>
        <dbReference type="RefSeq" id="XP_046587644.1"/>
    </source>
</evidence>
<accession>A0ABM3FHZ7</accession>
<evidence type="ECO:0000256" key="3">
    <source>
        <dbReference type="RuleBase" id="RU000363"/>
    </source>
</evidence>
<dbReference type="GeneID" id="107224227"/>
<evidence type="ECO:0000256" key="4">
    <source>
        <dbReference type="SAM" id="Phobius"/>
    </source>
</evidence>
<dbReference type="Pfam" id="PF00106">
    <property type="entry name" value="adh_short"/>
    <property type="match status" value="1"/>
</dbReference>
<dbReference type="Gene3D" id="3.40.50.720">
    <property type="entry name" value="NAD(P)-binding Rossmann-like Domain"/>
    <property type="match status" value="1"/>
</dbReference>
<keyword evidence="4" id="KW-0812">Transmembrane</keyword>
<keyword evidence="5" id="KW-1185">Reference proteome</keyword>
<dbReference type="SUPFAM" id="SSF51735">
    <property type="entry name" value="NAD(P)-binding Rossmann-fold domains"/>
    <property type="match status" value="1"/>
</dbReference>
<dbReference type="RefSeq" id="XP_046587644.1">
    <property type="nucleotide sequence ID" value="XM_046731688.1"/>
</dbReference>
<feature type="transmembrane region" description="Helical" evidence="4">
    <location>
        <begin position="258"/>
        <end position="276"/>
    </location>
</feature>
<dbReference type="PANTHER" id="PTHR43115:SF4">
    <property type="entry name" value="DEHYDROGENASE_REDUCTASE SDR FAMILY MEMBER 11"/>
    <property type="match status" value="1"/>
</dbReference>
<reference evidence="6" key="1">
    <citation type="submission" date="2025-08" db="UniProtKB">
        <authorList>
            <consortium name="RefSeq"/>
        </authorList>
    </citation>
    <scope>IDENTIFICATION</scope>
    <source>
        <tissue evidence="6">Thorax and Abdomen</tissue>
    </source>
</reference>
<evidence type="ECO:0000256" key="2">
    <source>
        <dbReference type="ARBA" id="ARBA00023002"/>
    </source>
</evidence>
<organism evidence="5 6">
    <name type="scientific">Neodiprion lecontei</name>
    <name type="common">Redheaded pine sawfly</name>
    <dbReference type="NCBI Taxonomy" id="441921"/>
    <lineage>
        <taxon>Eukaryota</taxon>
        <taxon>Metazoa</taxon>
        <taxon>Ecdysozoa</taxon>
        <taxon>Arthropoda</taxon>
        <taxon>Hexapoda</taxon>
        <taxon>Insecta</taxon>
        <taxon>Pterygota</taxon>
        <taxon>Neoptera</taxon>
        <taxon>Endopterygota</taxon>
        <taxon>Hymenoptera</taxon>
        <taxon>Tenthredinoidea</taxon>
        <taxon>Diprionidae</taxon>
        <taxon>Diprioninae</taxon>
        <taxon>Neodiprion</taxon>
    </lineage>
</organism>
<dbReference type="PANTHER" id="PTHR43115">
    <property type="entry name" value="DEHYDROGENASE/REDUCTASE SDR FAMILY MEMBER 11"/>
    <property type="match status" value="1"/>
</dbReference>
<gene>
    <name evidence="6" type="primary">LOC107224227</name>
</gene>
<proteinExistence type="inferred from homology"/>
<keyword evidence="4" id="KW-0472">Membrane</keyword>
<comment type="similarity">
    <text evidence="1 3">Belongs to the short-chain dehydrogenases/reductases (SDR) family.</text>
</comment>
<dbReference type="InterPro" id="IPR036291">
    <property type="entry name" value="NAD(P)-bd_dom_sf"/>
</dbReference>
<name>A0ABM3FHZ7_NEOLC</name>
<dbReference type="Proteomes" id="UP000829291">
    <property type="component" value="Chromosome 2"/>
</dbReference>
<sequence>MNRWRGKTAVVTGAASGIGLAITERLIEEGMNVAAFDIQYQRLRDREIEMRSRGESEGRGKLFPVKCDLTNERDILAGFEWVAENLGGVDVVVNNAGITHYSKVIESDTDVFRRMLDVNVLAVAICTRESVSSMRARNVEGHVFNINSILGHEIPEGVLHRGWNLYPSCKHATVAMSSIVRRELIDVKAKVRMTSVSPGLVKTEITSGTPELSNLFERIPTLEPADVADAVAYALGTRPEVQRTFFFHFIRFRRNKRGADAILISNSTFFFLFALYRGKRKKIKNRKE</sequence>
<protein>
    <submittedName>
        <fullName evidence="6">Farnesol dehydrogenase isoform X1</fullName>
    </submittedName>
</protein>
<dbReference type="InterPro" id="IPR002347">
    <property type="entry name" value="SDR_fam"/>
</dbReference>
<dbReference type="PRINTS" id="PR00080">
    <property type="entry name" value="SDRFAMILY"/>
</dbReference>
<dbReference type="PRINTS" id="PR00081">
    <property type="entry name" value="GDHRDH"/>
</dbReference>
<evidence type="ECO:0000256" key="1">
    <source>
        <dbReference type="ARBA" id="ARBA00006484"/>
    </source>
</evidence>
<keyword evidence="2" id="KW-0560">Oxidoreductase</keyword>
<evidence type="ECO:0000313" key="5">
    <source>
        <dbReference type="Proteomes" id="UP000829291"/>
    </source>
</evidence>